<evidence type="ECO:0000256" key="5">
    <source>
        <dbReference type="ARBA" id="ARBA00022729"/>
    </source>
</evidence>
<proteinExistence type="inferred from homology"/>
<dbReference type="PANTHER" id="PTHR30069">
    <property type="entry name" value="TONB-DEPENDENT OUTER MEMBRANE RECEPTOR"/>
    <property type="match status" value="1"/>
</dbReference>
<comment type="similarity">
    <text evidence="8">Belongs to the TonB-dependent receptor family.</text>
</comment>
<dbReference type="AlphaFoldDB" id="A0A3D9D0K5"/>
<dbReference type="InterPro" id="IPR012910">
    <property type="entry name" value="Plug_dom"/>
</dbReference>
<dbReference type="Pfam" id="PF07715">
    <property type="entry name" value="Plug"/>
    <property type="match status" value="1"/>
</dbReference>
<protein>
    <submittedName>
        <fullName evidence="11">TonB-dependent receptor</fullName>
    </submittedName>
</protein>
<comment type="subcellular location">
    <subcellularLocation>
        <location evidence="1 8">Cell outer membrane</location>
        <topology evidence="1 8">Multi-pass membrane protein</topology>
    </subcellularLocation>
</comment>
<evidence type="ECO:0000256" key="9">
    <source>
        <dbReference type="SAM" id="SignalP"/>
    </source>
</evidence>
<feature type="domain" description="TonB-dependent receptor plug" evidence="10">
    <location>
        <begin position="45"/>
        <end position="150"/>
    </location>
</feature>
<evidence type="ECO:0000256" key="8">
    <source>
        <dbReference type="PROSITE-ProRule" id="PRU01360"/>
    </source>
</evidence>
<keyword evidence="6 8" id="KW-0472">Membrane</keyword>
<dbReference type="Proteomes" id="UP000256326">
    <property type="component" value="Unassembled WGS sequence"/>
</dbReference>
<keyword evidence="12" id="KW-1185">Reference proteome</keyword>
<evidence type="ECO:0000256" key="3">
    <source>
        <dbReference type="ARBA" id="ARBA00022452"/>
    </source>
</evidence>
<dbReference type="GO" id="GO:0015344">
    <property type="term" value="F:siderophore uptake transmembrane transporter activity"/>
    <property type="evidence" value="ECO:0007669"/>
    <property type="project" value="TreeGrafter"/>
</dbReference>
<dbReference type="RefSeq" id="WP_116033686.1">
    <property type="nucleotide sequence ID" value="NZ_JBHLVV010000060.1"/>
</dbReference>
<keyword evidence="2 8" id="KW-0813">Transport</keyword>
<name>A0A3D9D0K5_9FLAO</name>
<dbReference type="PANTHER" id="PTHR30069:SF29">
    <property type="entry name" value="HEMOGLOBIN AND HEMOGLOBIN-HAPTOGLOBIN-BINDING PROTEIN 1-RELATED"/>
    <property type="match status" value="1"/>
</dbReference>
<keyword evidence="5 9" id="KW-0732">Signal</keyword>
<evidence type="ECO:0000259" key="10">
    <source>
        <dbReference type="Pfam" id="PF07715"/>
    </source>
</evidence>
<reference evidence="11 12" key="1">
    <citation type="journal article" date="2006" name="Int. J. Syst. Evol. Microbiol.">
        <title>Chryseobacterium hispanicum sp. nov., isolated from the drinking water distribution system of Sevilla, Spain.</title>
        <authorList>
            <person name="Gallego V."/>
            <person name="Garcia M.T."/>
            <person name="Ventosa A."/>
        </authorList>
    </citation>
    <scope>NUCLEOTIDE SEQUENCE [LARGE SCALE GENOMIC DNA]</scope>
    <source>
        <strain evidence="11 12">KCTC 22104</strain>
    </source>
</reference>
<dbReference type="Gene3D" id="2.40.170.20">
    <property type="entry name" value="TonB-dependent receptor, beta-barrel domain"/>
    <property type="match status" value="1"/>
</dbReference>
<evidence type="ECO:0000256" key="4">
    <source>
        <dbReference type="ARBA" id="ARBA00022692"/>
    </source>
</evidence>
<dbReference type="InterPro" id="IPR036942">
    <property type="entry name" value="Beta-barrel_TonB_sf"/>
</dbReference>
<dbReference type="EMBL" id="QNUG01000009">
    <property type="protein sequence ID" value="REC71546.1"/>
    <property type="molecule type" value="Genomic_DNA"/>
</dbReference>
<evidence type="ECO:0000256" key="6">
    <source>
        <dbReference type="ARBA" id="ARBA00023136"/>
    </source>
</evidence>
<evidence type="ECO:0000313" key="11">
    <source>
        <dbReference type="EMBL" id="REC71546.1"/>
    </source>
</evidence>
<dbReference type="GO" id="GO:0009279">
    <property type="term" value="C:cell outer membrane"/>
    <property type="evidence" value="ECO:0007669"/>
    <property type="project" value="UniProtKB-SubCell"/>
</dbReference>
<dbReference type="SUPFAM" id="SSF56935">
    <property type="entry name" value="Porins"/>
    <property type="match status" value="1"/>
</dbReference>
<feature type="chain" id="PRO_5017631927" evidence="9">
    <location>
        <begin position="20"/>
        <end position="711"/>
    </location>
</feature>
<dbReference type="OrthoDB" id="9764669at2"/>
<keyword evidence="3 8" id="KW-1134">Transmembrane beta strand</keyword>
<dbReference type="InterPro" id="IPR039426">
    <property type="entry name" value="TonB-dep_rcpt-like"/>
</dbReference>
<sequence length="711" mass="80997">MKKRTMSLLSIAVLNFAYAQKDTLNQKNIEEVVITGQYNAQSINKSIYKVEVVNAEQIKNMAVTNVAEVLNQNLNILITPNSSSGDSQANIMGLSGEYTKVLIDNIPVVSDQGMGNIFDLTKINVNNIERIEIVKGSMGVEYGNNAMAGVINIITKKDYQKKININASLQEETVGKNYDWYKKGNGRHIQSLNLGYRISDNWTFSADINHNDFQGFQGIQKGYKHFDESVNGERGYEWQPKDLLIANAALRYAKNKTTLFYKVNFLTEEINYYDPNTNVLPFADGERTFTSNDVDYFTKRWIHQLNVTTKLGANINYTGDFSYQIQERQSQDKLYDVPNRYVRSTDPKQTFYKSEVLYSRGMFSNFLNSDKINFQIGYELDRTKGFANSSTFENQIGDNDKNINRTIFNYANFLSAEWNPLNWLSFRPGIRLALSDKFDEQYNYSLTTRFRTSENSNIRTIFGSANRFPKYDELYTYIVDINHDIRGNENLKPETGYSAGAFWDYATATSGNWKLNVGLSGMYMDVKDRIESVIVSNVPLRYTYLNVDNYKSILFGGSFSARKDNFSFNAGISTLGISQNLNTGNTTSDDNFNYYMEINAAANYTLPVTNTLFALYYKYTGKSKLYSLEFKDAADTGTYVLGDIGDFSMLNFTVSQPFFNNHFELALGIKNIFDVTSIRNTVQSGTAHNGPAGTQNLFYGRSYFARVNYNF</sequence>
<dbReference type="GO" id="GO:0044718">
    <property type="term" value="P:siderophore transmembrane transport"/>
    <property type="evidence" value="ECO:0007669"/>
    <property type="project" value="TreeGrafter"/>
</dbReference>
<evidence type="ECO:0000256" key="1">
    <source>
        <dbReference type="ARBA" id="ARBA00004571"/>
    </source>
</evidence>
<evidence type="ECO:0000313" key="12">
    <source>
        <dbReference type="Proteomes" id="UP000256326"/>
    </source>
</evidence>
<accession>A0A3D9D0K5</accession>
<comment type="caution">
    <text evidence="11">The sequence shown here is derived from an EMBL/GenBank/DDBJ whole genome shotgun (WGS) entry which is preliminary data.</text>
</comment>
<keyword evidence="4 8" id="KW-0812">Transmembrane</keyword>
<dbReference type="PROSITE" id="PS52016">
    <property type="entry name" value="TONB_DEPENDENT_REC_3"/>
    <property type="match status" value="1"/>
</dbReference>
<keyword evidence="11" id="KW-0675">Receptor</keyword>
<evidence type="ECO:0000256" key="7">
    <source>
        <dbReference type="ARBA" id="ARBA00023237"/>
    </source>
</evidence>
<dbReference type="InterPro" id="IPR037066">
    <property type="entry name" value="Plug_dom_sf"/>
</dbReference>
<dbReference type="Gene3D" id="2.170.130.10">
    <property type="entry name" value="TonB-dependent receptor, plug domain"/>
    <property type="match status" value="1"/>
</dbReference>
<evidence type="ECO:0000256" key="2">
    <source>
        <dbReference type="ARBA" id="ARBA00022448"/>
    </source>
</evidence>
<keyword evidence="7 8" id="KW-0998">Cell outer membrane</keyword>
<feature type="signal peptide" evidence="9">
    <location>
        <begin position="1"/>
        <end position="19"/>
    </location>
</feature>
<organism evidence="11 12">
    <name type="scientific">Epilithonimonas hispanica</name>
    <dbReference type="NCBI Taxonomy" id="358687"/>
    <lineage>
        <taxon>Bacteria</taxon>
        <taxon>Pseudomonadati</taxon>
        <taxon>Bacteroidota</taxon>
        <taxon>Flavobacteriia</taxon>
        <taxon>Flavobacteriales</taxon>
        <taxon>Weeksellaceae</taxon>
        <taxon>Chryseobacterium group</taxon>
        <taxon>Epilithonimonas</taxon>
    </lineage>
</organism>
<gene>
    <name evidence="11" type="ORF">DRF58_05480</name>
</gene>